<dbReference type="InterPro" id="IPR011992">
    <property type="entry name" value="EF-hand-dom_pair"/>
</dbReference>
<evidence type="ECO:0000256" key="1">
    <source>
        <dbReference type="ARBA" id="ARBA00022737"/>
    </source>
</evidence>
<dbReference type="RefSeq" id="XP_030520922.2">
    <property type="nucleotide sequence ID" value="XM_030665062.2"/>
</dbReference>
<dbReference type="GeneID" id="115734327"/>
<keyword evidence="4" id="KW-1185">Reference proteome</keyword>
<dbReference type="PROSITE" id="PS50222">
    <property type="entry name" value="EF_HAND_2"/>
    <property type="match status" value="4"/>
</dbReference>
<dbReference type="PANTHER" id="PTHR23048">
    <property type="entry name" value="MYOSIN LIGHT CHAIN 1, 3"/>
    <property type="match status" value="1"/>
</dbReference>
<dbReference type="GO" id="GO:0005509">
    <property type="term" value="F:calcium ion binding"/>
    <property type="evidence" value="ECO:0007669"/>
    <property type="project" value="InterPro"/>
</dbReference>
<feature type="domain" description="EF-hand" evidence="3">
    <location>
        <begin position="111"/>
        <end position="146"/>
    </location>
</feature>
<dbReference type="PANTHER" id="PTHR23048:SF0">
    <property type="entry name" value="CALMODULIN LIKE 3"/>
    <property type="match status" value="1"/>
</dbReference>
<accession>A0A8B8NEN3</accession>
<dbReference type="PROSITE" id="PS00018">
    <property type="entry name" value="EF_HAND_1"/>
    <property type="match status" value="1"/>
</dbReference>
<dbReference type="InterPro" id="IPR002048">
    <property type="entry name" value="EF_hand_dom"/>
</dbReference>
<dbReference type="SUPFAM" id="SSF47473">
    <property type="entry name" value="EF-hand"/>
    <property type="match status" value="1"/>
</dbReference>
<dbReference type="AlphaFoldDB" id="A0A8B8NEN3"/>
<evidence type="ECO:0000259" key="3">
    <source>
        <dbReference type="PROSITE" id="PS50222"/>
    </source>
</evidence>
<feature type="domain" description="EF-hand" evidence="3">
    <location>
        <begin position="44"/>
        <end position="73"/>
    </location>
</feature>
<dbReference type="Proteomes" id="UP000827889">
    <property type="component" value="Chromosome 6"/>
</dbReference>
<organism evidence="4 5">
    <name type="scientific">Rhodamnia argentea</name>
    <dbReference type="NCBI Taxonomy" id="178133"/>
    <lineage>
        <taxon>Eukaryota</taxon>
        <taxon>Viridiplantae</taxon>
        <taxon>Streptophyta</taxon>
        <taxon>Embryophyta</taxon>
        <taxon>Tracheophyta</taxon>
        <taxon>Spermatophyta</taxon>
        <taxon>Magnoliopsida</taxon>
        <taxon>eudicotyledons</taxon>
        <taxon>Gunneridae</taxon>
        <taxon>Pentapetalae</taxon>
        <taxon>rosids</taxon>
        <taxon>malvids</taxon>
        <taxon>Myrtales</taxon>
        <taxon>Myrtaceae</taxon>
        <taxon>Myrtoideae</taxon>
        <taxon>Myrteae</taxon>
        <taxon>Australasian group</taxon>
        <taxon>Rhodamnia</taxon>
    </lineage>
</organism>
<proteinExistence type="predicted"/>
<dbReference type="SMART" id="SM00054">
    <property type="entry name" value="EFh"/>
    <property type="match status" value="4"/>
</dbReference>
<keyword evidence="1" id="KW-0677">Repeat</keyword>
<reference evidence="5" key="1">
    <citation type="submission" date="2025-08" db="UniProtKB">
        <authorList>
            <consortium name="RefSeq"/>
        </authorList>
    </citation>
    <scope>IDENTIFICATION</scope>
    <source>
        <tissue evidence="5">Leaf</tissue>
    </source>
</reference>
<evidence type="ECO:0000313" key="4">
    <source>
        <dbReference type="Proteomes" id="UP000827889"/>
    </source>
</evidence>
<dbReference type="GO" id="GO:0005737">
    <property type="term" value="C:cytoplasm"/>
    <property type="evidence" value="ECO:0007669"/>
    <property type="project" value="UniProtKB-ARBA"/>
</dbReference>
<dbReference type="Pfam" id="PF13499">
    <property type="entry name" value="EF-hand_7"/>
    <property type="match status" value="2"/>
</dbReference>
<protein>
    <submittedName>
        <fullName evidence="5">Calmodulin-like</fullName>
    </submittedName>
</protein>
<name>A0A8B8NEN3_9MYRT</name>
<evidence type="ECO:0000313" key="5">
    <source>
        <dbReference type="RefSeq" id="XP_030520922.2"/>
    </source>
</evidence>
<gene>
    <name evidence="5" type="primary">LOC115734327</name>
</gene>
<dbReference type="InterPro" id="IPR018247">
    <property type="entry name" value="EF_Hand_1_Ca_BS"/>
</dbReference>
<feature type="domain" description="EF-hand" evidence="3">
    <location>
        <begin position="8"/>
        <end position="43"/>
    </location>
</feature>
<dbReference type="Gene3D" id="1.10.238.10">
    <property type="entry name" value="EF-hand"/>
    <property type="match status" value="2"/>
</dbReference>
<dbReference type="InterPro" id="IPR050230">
    <property type="entry name" value="CALM/Myosin/TropC-like"/>
</dbReference>
<sequence length="154" mass="17337">MADRFTDDQISEFRGAFGLLDQDGDGYITTKDLGTLMRTFGQVPTESGLRNMFDQVDANHDGAIDFQDFLKFMARRMEELKEAFRSFDLDGDGFISAEQLHQVLTTLWGQLTDEEAEELIHAADVADHGKINYEEFLMFMTTDWPAAAAPSGHS</sequence>
<dbReference type="GO" id="GO:0016460">
    <property type="term" value="C:myosin II complex"/>
    <property type="evidence" value="ECO:0007669"/>
    <property type="project" value="TreeGrafter"/>
</dbReference>
<dbReference type="KEGG" id="rarg:115734327"/>
<evidence type="ECO:0000256" key="2">
    <source>
        <dbReference type="ARBA" id="ARBA00022837"/>
    </source>
</evidence>
<keyword evidence="2" id="KW-0106">Calcium</keyword>
<dbReference type="CDD" id="cd00051">
    <property type="entry name" value="EFh"/>
    <property type="match status" value="2"/>
</dbReference>
<feature type="domain" description="EF-hand" evidence="3">
    <location>
        <begin position="75"/>
        <end position="110"/>
    </location>
</feature>